<dbReference type="InterPro" id="IPR017452">
    <property type="entry name" value="GPCR_Rhodpsn_7TM"/>
</dbReference>
<feature type="transmembrane region" description="Helical" evidence="10">
    <location>
        <begin position="60"/>
        <end position="78"/>
    </location>
</feature>
<dbReference type="PROSITE" id="PS00237">
    <property type="entry name" value="G_PROTEIN_RECEP_F1_1"/>
    <property type="match status" value="1"/>
</dbReference>
<dbReference type="Gene3D" id="1.20.1070.10">
    <property type="entry name" value="Rhodopsin 7-helix transmembrane proteins"/>
    <property type="match status" value="1"/>
</dbReference>
<keyword evidence="10" id="KW-1003">Cell membrane</keyword>
<feature type="transmembrane region" description="Helical" evidence="10">
    <location>
        <begin position="98"/>
        <end position="120"/>
    </location>
</feature>
<keyword evidence="3 9" id="KW-0812">Transmembrane</keyword>
<evidence type="ECO:0000256" key="7">
    <source>
        <dbReference type="ARBA" id="ARBA00023170"/>
    </source>
</evidence>
<dbReference type="SUPFAM" id="SSF81321">
    <property type="entry name" value="Family A G protein-coupled receptor-like"/>
    <property type="match status" value="1"/>
</dbReference>
<keyword evidence="8 9" id="KW-0807">Transducer</keyword>
<evidence type="ECO:0000256" key="10">
    <source>
        <dbReference type="RuleBase" id="RU363047"/>
    </source>
</evidence>
<evidence type="ECO:0000256" key="1">
    <source>
        <dbReference type="ARBA" id="ARBA00002936"/>
    </source>
</evidence>
<protein>
    <recommendedName>
        <fullName evidence="10">Olfactory receptor</fullName>
    </recommendedName>
</protein>
<dbReference type="PRINTS" id="PR00245">
    <property type="entry name" value="OLFACTORYR"/>
</dbReference>
<evidence type="ECO:0000256" key="9">
    <source>
        <dbReference type="RuleBase" id="RU000688"/>
    </source>
</evidence>
<reference evidence="13" key="1">
    <citation type="submission" date="2025-08" db="UniProtKB">
        <authorList>
            <consortium name="RefSeq"/>
        </authorList>
    </citation>
    <scope>IDENTIFICATION</scope>
</reference>
<dbReference type="PANTHER" id="PTHR48018">
    <property type="entry name" value="OLFACTORY RECEPTOR"/>
    <property type="match status" value="1"/>
</dbReference>
<dbReference type="PROSITE" id="PS50262">
    <property type="entry name" value="G_PROTEIN_RECEP_F1_2"/>
    <property type="match status" value="1"/>
</dbReference>
<dbReference type="AlphaFoldDB" id="A0A1U8DVU6"/>
<dbReference type="Pfam" id="PF13853">
    <property type="entry name" value="7tm_4"/>
    <property type="match status" value="1"/>
</dbReference>
<keyword evidence="7 9" id="KW-0675">Receptor</keyword>
<feature type="transmembrane region" description="Helical" evidence="10">
    <location>
        <begin position="208"/>
        <end position="229"/>
    </location>
</feature>
<keyword evidence="12" id="KW-1185">Reference proteome</keyword>
<evidence type="ECO:0000259" key="11">
    <source>
        <dbReference type="PROSITE" id="PS50262"/>
    </source>
</evidence>
<dbReference type="GeneID" id="102381097"/>
<dbReference type="RefSeq" id="XP_014381390.1">
    <property type="nucleotide sequence ID" value="XM_014525904.1"/>
</dbReference>
<dbReference type="GO" id="GO:0004930">
    <property type="term" value="F:G protein-coupled receptor activity"/>
    <property type="evidence" value="ECO:0007669"/>
    <property type="project" value="UniProtKB-KW"/>
</dbReference>
<keyword evidence="4 10" id="KW-1133">Transmembrane helix</keyword>
<keyword evidence="10" id="KW-0716">Sensory transduction</keyword>
<evidence type="ECO:0000256" key="2">
    <source>
        <dbReference type="ARBA" id="ARBA00004141"/>
    </source>
</evidence>
<feature type="transmembrane region" description="Helical" evidence="10">
    <location>
        <begin position="241"/>
        <end position="260"/>
    </location>
</feature>
<keyword evidence="5 9" id="KW-0297">G-protein coupled receptor</keyword>
<keyword evidence="10" id="KW-0552">Olfaction</keyword>
<evidence type="ECO:0000256" key="8">
    <source>
        <dbReference type="ARBA" id="ARBA00023224"/>
    </source>
</evidence>
<name>A0A1U8DVU6_ALLSI</name>
<comment type="function">
    <text evidence="1">Odorant receptor.</text>
</comment>
<evidence type="ECO:0000256" key="4">
    <source>
        <dbReference type="ARBA" id="ARBA00022989"/>
    </source>
</evidence>
<feature type="transmembrane region" description="Helical" evidence="10">
    <location>
        <begin position="275"/>
        <end position="293"/>
    </location>
</feature>
<dbReference type="GO" id="GO:0004984">
    <property type="term" value="F:olfactory receptor activity"/>
    <property type="evidence" value="ECO:0007669"/>
    <property type="project" value="InterPro"/>
</dbReference>
<dbReference type="InterPro" id="IPR000276">
    <property type="entry name" value="GPCR_Rhodpsn"/>
</dbReference>
<dbReference type="PRINTS" id="PR00237">
    <property type="entry name" value="GPCRRHODOPSN"/>
</dbReference>
<dbReference type="CDD" id="cd15410">
    <property type="entry name" value="7tmA_OR5D-like"/>
    <property type="match status" value="1"/>
</dbReference>
<accession>A0A1U8DVU6</accession>
<evidence type="ECO:0000256" key="6">
    <source>
        <dbReference type="ARBA" id="ARBA00023136"/>
    </source>
</evidence>
<dbReference type="Proteomes" id="UP000189705">
    <property type="component" value="Unplaced"/>
</dbReference>
<comment type="subcellular location">
    <subcellularLocation>
        <location evidence="10">Cell membrane</location>
        <topology evidence="10">Multi-pass membrane protein</topology>
    </subcellularLocation>
    <subcellularLocation>
        <location evidence="2">Membrane</location>
        <topology evidence="2">Multi-pass membrane protein</topology>
    </subcellularLocation>
</comment>
<evidence type="ECO:0000256" key="3">
    <source>
        <dbReference type="ARBA" id="ARBA00022692"/>
    </source>
</evidence>
<evidence type="ECO:0000313" key="13">
    <source>
        <dbReference type="RefSeq" id="XP_014381390.1"/>
    </source>
</evidence>
<sequence>MARVNGTMISEFILLGLTDDQQLEVILFVVFLIIYGISLLGNLGMIMLILSDHHLHTPMYFFLGNFSFVDACYSSAVAPKMLLDFLAKRKAISYNGCILQFYVFCSFADTESLLLAAMAYDRYVAICNPLMYNATMSRSLCICLVSGSYLGGIVSSLIHTCSALRLSFCKNNAINHFFCDLTALLALSCSDTSLNEMLLFTFGSLVEASSIITILASYTFIIVAILGICSTEGRLKAFATCASHLIAVTMFHGTLLFMYFRPSSSYSMDTDKKASLFYTVVIPMLNPLIYSLRNKDVKDAFRRLIERDPHFSHGIFYVFIS</sequence>
<comment type="similarity">
    <text evidence="9">Belongs to the G-protein coupled receptor 1 family.</text>
</comment>
<evidence type="ECO:0000256" key="5">
    <source>
        <dbReference type="ARBA" id="ARBA00023040"/>
    </source>
</evidence>
<proteinExistence type="inferred from homology"/>
<organism evidence="12 13">
    <name type="scientific">Alligator sinensis</name>
    <name type="common">Chinese alligator</name>
    <dbReference type="NCBI Taxonomy" id="38654"/>
    <lineage>
        <taxon>Eukaryota</taxon>
        <taxon>Metazoa</taxon>
        <taxon>Chordata</taxon>
        <taxon>Craniata</taxon>
        <taxon>Vertebrata</taxon>
        <taxon>Euteleostomi</taxon>
        <taxon>Archelosauria</taxon>
        <taxon>Archosauria</taxon>
        <taxon>Crocodylia</taxon>
        <taxon>Alligatoridae</taxon>
        <taxon>Alligatorinae</taxon>
        <taxon>Alligator</taxon>
    </lineage>
</organism>
<dbReference type="InParanoid" id="A0A1U8DVU6"/>
<dbReference type="eggNOG" id="ENOG502RF13">
    <property type="taxonomic scope" value="Eukaryota"/>
</dbReference>
<feature type="transmembrane region" description="Helical" evidence="10">
    <location>
        <begin position="140"/>
        <end position="158"/>
    </location>
</feature>
<gene>
    <name evidence="13" type="primary">LOC102381097</name>
</gene>
<dbReference type="FunFam" id="1.20.1070.10:FF:000003">
    <property type="entry name" value="Olfactory receptor"/>
    <property type="match status" value="1"/>
</dbReference>
<feature type="domain" description="G-protein coupled receptors family 1 profile" evidence="11">
    <location>
        <begin position="41"/>
        <end position="290"/>
    </location>
</feature>
<dbReference type="GO" id="GO:0005886">
    <property type="term" value="C:plasma membrane"/>
    <property type="evidence" value="ECO:0007669"/>
    <property type="project" value="UniProtKB-SubCell"/>
</dbReference>
<dbReference type="OrthoDB" id="9889152at2759"/>
<keyword evidence="6 10" id="KW-0472">Membrane</keyword>
<evidence type="ECO:0000313" key="12">
    <source>
        <dbReference type="Proteomes" id="UP000189705"/>
    </source>
</evidence>
<dbReference type="InterPro" id="IPR000725">
    <property type="entry name" value="Olfact_rcpt"/>
</dbReference>
<feature type="transmembrane region" description="Helical" evidence="10">
    <location>
        <begin position="25"/>
        <end position="48"/>
    </location>
</feature>